<protein>
    <submittedName>
        <fullName evidence="2">Uncharacterized protein</fullName>
    </submittedName>
</protein>
<dbReference type="AlphaFoldDB" id="A0AAV7NNB5"/>
<sequence>MEGSGRGSPSRSTPPAAGNCAPQPCTLRTSLVCRCWLRAQHSPPRAGSSGPSPRAPTPHLGRPATASFFRQASRPVPAQAFLLSGAPVADSAPDELFLFSMPQPGAATAPVAGTAPLHPGSSCSAEELWQGGERMAFPRPKSAVVADRSPI</sequence>
<feature type="region of interest" description="Disordered" evidence="1">
    <location>
        <begin position="1"/>
        <end position="23"/>
    </location>
</feature>
<name>A0AAV7NNB5_PLEWA</name>
<evidence type="ECO:0000313" key="2">
    <source>
        <dbReference type="EMBL" id="KAJ1116455.1"/>
    </source>
</evidence>
<dbReference type="Proteomes" id="UP001066276">
    <property type="component" value="Chromosome 8"/>
</dbReference>
<reference evidence="2" key="1">
    <citation type="journal article" date="2022" name="bioRxiv">
        <title>Sequencing and chromosome-scale assembly of the giantPleurodeles waltlgenome.</title>
        <authorList>
            <person name="Brown T."/>
            <person name="Elewa A."/>
            <person name="Iarovenko S."/>
            <person name="Subramanian E."/>
            <person name="Araus A.J."/>
            <person name="Petzold A."/>
            <person name="Susuki M."/>
            <person name="Suzuki K.-i.T."/>
            <person name="Hayashi T."/>
            <person name="Toyoda A."/>
            <person name="Oliveira C."/>
            <person name="Osipova E."/>
            <person name="Leigh N.D."/>
            <person name="Simon A."/>
            <person name="Yun M.H."/>
        </authorList>
    </citation>
    <scope>NUCLEOTIDE SEQUENCE</scope>
    <source>
        <strain evidence="2">20211129_DDA</strain>
        <tissue evidence="2">Liver</tissue>
    </source>
</reference>
<feature type="region of interest" description="Disordered" evidence="1">
    <location>
        <begin position="42"/>
        <end position="64"/>
    </location>
</feature>
<organism evidence="2 3">
    <name type="scientific">Pleurodeles waltl</name>
    <name type="common">Iberian ribbed newt</name>
    <dbReference type="NCBI Taxonomy" id="8319"/>
    <lineage>
        <taxon>Eukaryota</taxon>
        <taxon>Metazoa</taxon>
        <taxon>Chordata</taxon>
        <taxon>Craniata</taxon>
        <taxon>Vertebrata</taxon>
        <taxon>Euteleostomi</taxon>
        <taxon>Amphibia</taxon>
        <taxon>Batrachia</taxon>
        <taxon>Caudata</taxon>
        <taxon>Salamandroidea</taxon>
        <taxon>Salamandridae</taxon>
        <taxon>Pleurodelinae</taxon>
        <taxon>Pleurodeles</taxon>
    </lineage>
</organism>
<evidence type="ECO:0000256" key="1">
    <source>
        <dbReference type="SAM" id="MobiDB-lite"/>
    </source>
</evidence>
<comment type="caution">
    <text evidence="2">The sequence shown here is derived from an EMBL/GenBank/DDBJ whole genome shotgun (WGS) entry which is preliminary data.</text>
</comment>
<dbReference type="EMBL" id="JANPWB010000012">
    <property type="protein sequence ID" value="KAJ1116455.1"/>
    <property type="molecule type" value="Genomic_DNA"/>
</dbReference>
<gene>
    <name evidence="2" type="ORF">NDU88_004666</name>
</gene>
<accession>A0AAV7NNB5</accession>
<keyword evidence="3" id="KW-1185">Reference proteome</keyword>
<proteinExistence type="predicted"/>
<feature type="compositionally biased region" description="Low complexity" evidence="1">
    <location>
        <begin position="42"/>
        <end position="52"/>
    </location>
</feature>
<evidence type="ECO:0000313" key="3">
    <source>
        <dbReference type="Proteomes" id="UP001066276"/>
    </source>
</evidence>
<feature type="compositionally biased region" description="Low complexity" evidence="1">
    <location>
        <begin position="7"/>
        <end position="18"/>
    </location>
</feature>